<dbReference type="PANTHER" id="PTHR30576">
    <property type="entry name" value="COLANIC BIOSYNTHESIS UDP-GLUCOSE LIPID CARRIER TRANSFERASE"/>
    <property type="match status" value="1"/>
</dbReference>
<feature type="domain" description="Bacterial sugar transferase" evidence="9">
    <location>
        <begin position="310"/>
        <end position="498"/>
    </location>
</feature>
<reference evidence="10 11" key="1">
    <citation type="submission" date="2023-02" db="EMBL/GenBank/DDBJ databases">
        <title>Genome sequence of Sphingomonas naphthae.</title>
        <authorList>
            <person name="Kim S."/>
            <person name="Heo J."/>
            <person name="Kwon S.-W."/>
        </authorList>
    </citation>
    <scope>NUCLEOTIDE SEQUENCE [LARGE SCALE GENOMIC DNA]</scope>
    <source>
        <strain evidence="10 11">KACC 18716</strain>
    </source>
</reference>
<dbReference type="RefSeq" id="WP_273685846.1">
    <property type="nucleotide sequence ID" value="NZ_CP117411.1"/>
</dbReference>
<evidence type="ECO:0000313" key="11">
    <source>
        <dbReference type="Proteomes" id="UP001220395"/>
    </source>
</evidence>
<dbReference type="InterPro" id="IPR017475">
    <property type="entry name" value="EPS_sugar_tfrase"/>
</dbReference>
<evidence type="ECO:0000256" key="1">
    <source>
        <dbReference type="ARBA" id="ARBA00004141"/>
    </source>
</evidence>
<dbReference type="Gene3D" id="3.40.50.720">
    <property type="entry name" value="NAD(P)-binding Rossmann-like Domain"/>
    <property type="match status" value="1"/>
</dbReference>
<organism evidence="10 11">
    <name type="scientific">Sphingomonas naphthae</name>
    <dbReference type="NCBI Taxonomy" id="1813468"/>
    <lineage>
        <taxon>Bacteria</taxon>
        <taxon>Pseudomonadati</taxon>
        <taxon>Pseudomonadota</taxon>
        <taxon>Alphaproteobacteria</taxon>
        <taxon>Sphingomonadales</taxon>
        <taxon>Sphingomonadaceae</taxon>
        <taxon>Sphingomonas</taxon>
    </lineage>
</organism>
<dbReference type="Proteomes" id="UP001220395">
    <property type="component" value="Chromosome"/>
</dbReference>
<dbReference type="NCBIfam" id="TIGR03025">
    <property type="entry name" value="EPS_sugtrans"/>
    <property type="match status" value="1"/>
</dbReference>
<keyword evidence="3" id="KW-0808">Transferase</keyword>
<dbReference type="InterPro" id="IPR003362">
    <property type="entry name" value="Bact_transf"/>
</dbReference>
<dbReference type="Pfam" id="PF13727">
    <property type="entry name" value="CoA_binding_3"/>
    <property type="match status" value="1"/>
</dbReference>
<comment type="similarity">
    <text evidence="2">Belongs to the bacterial sugar transferase family.</text>
</comment>
<keyword evidence="7" id="KW-0270">Exopolysaccharide synthesis</keyword>
<feature type="transmembrane region" description="Helical" evidence="8">
    <location>
        <begin position="58"/>
        <end position="76"/>
    </location>
</feature>
<keyword evidence="5 8" id="KW-1133">Transmembrane helix</keyword>
<sequence>MRPAVHLALKPSNDLELASAGSLPAGLRARDLDVGRLPRRLAGLTPHLARHARITTELATLTAVLMLGGWLFPSWLQARPESFLWATVLWLVIYAALSVVGRGEILDRESSRIAQRVGYWLQASVVLVMLAFLAKDSVDLARAWILASIVTGGVTIAVLTLLSNRLSTSLHRNGSLGDRLAIYGTDGRIEHLIHILREKAKSYQIDSVFDEEREECSGHVGGFEISRGLDRLIARAKAGHVDAILLNIPWSEQGRIQDVVARLEEVNVDVLLTPSELQFAGRGLQIARCGPLSTIALYQRPMQGIGAVLKIVMDRAAALCALIFFAPLMFLVAAAIKFDSPGPVFFKQRRRGMNNVPFDVYKFRSMHHAAADQNADKLVVRGDARVTRLGAFLRASSLDELPQLINILKGEMSLVGPRPHAYGAKAADRLYEEVVGRYPARHRVLPGLTGLAQVRGFRGNTLHESDITNRIDSDLEYIERWSLSLDIVILVRTAITLFFQKQAY</sequence>
<evidence type="ECO:0000256" key="6">
    <source>
        <dbReference type="ARBA" id="ARBA00023136"/>
    </source>
</evidence>
<feature type="transmembrane region" description="Helical" evidence="8">
    <location>
        <begin position="117"/>
        <end position="134"/>
    </location>
</feature>
<keyword evidence="4 8" id="KW-0812">Transmembrane</keyword>
<evidence type="ECO:0000256" key="4">
    <source>
        <dbReference type="ARBA" id="ARBA00022692"/>
    </source>
</evidence>
<dbReference type="Pfam" id="PF02397">
    <property type="entry name" value="Bac_transf"/>
    <property type="match status" value="1"/>
</dbReference>
<feature type="transmembrane region" description="Helical" evidence="8">
    <location>
        <begin position="82"/>
        <end position="105"/>
    </location>
</feature>
<dbReference type="EMBL" id="CP117411">
    <property type="protein sequence ID" value="WCT71899.1"/>
    <property type="molecule type" value="Genomic_DNA"/>
</dbReference>
<evidence type="ECO:0000256" key="2">
    <source>
        <dbReference type="ARBA" id="ARBA00006464"/>
    </source>
</evidence>
<evidence type="ECO:0000256" key="7">
    <source>
        <dbReference type="ARBA" id="ARBA00023169"/>
    </source>
</evidence>
<accession>A0ABY7TFI3</accession>
<evidence type="ECO:0000313" key="10">
    <source>
        <dbReference type="EMBL" id="WCT71899.1"/>
    </source>
</evidence>
<feature type="transmembrane region" description="Helical" evidence="8">
    <location>
        <begin position="140"/>
        <end position="162"/>
    </location>
</feature>
<name>A0ABY7TFI3_9SPHN</name>
<evidence type="ECO:0000256" key="8">
    <source>
        <dbReference type="SAM" id="Phobius"/>
    </source>
</evidence>
<gene>
    <name evidence="10" type="ORF">PQ455_09555</name>
</gene>
<keyword evidence="11" id="KW-1185">Reference proteome</keyword>
<feature type="transmembrane region" description="Helical" evidence="8">
    <location>
        <begin position="316"/>
        <end position="336"/>
    </location>
</feature>
<protein>
    <submittedName>
        <fullName evidence="10">Exopolysaccharide biosynthesis polyprenyl glycosylphosphotransferase</fullName>
    </submittedName>
</protein>
<evidence type="ECO:0000256" key="3">
    <source>
        <dbReference type="ARBA" id="ARBA00022679"/>
    </source>
</evidence>
<evidence type="ECO:0000259" key="9">
    <source>
        <dbReference type="Pfam" id="PF02397"/>
    </source>
</evidence>
<comment type="subcellular location">
    <subcellularLocation>
        <location evidence="1">Membrane</location>
        <topology evidence="1">Multi-pass membrane protein</topology>
    </subcellularLocation>
</comment>
<proteinExistence type="inferred from homology"/>
<dbReference type="PANTHER" id="PTHR30576:SF0">
    <property type="entry name" value="UNDECAPRENYL-PHOSPHATE N-ACETYLGALACTOSAMINYL 1-PHOSPHATE TRANSFERASE-RELATED"/>
    <property type="match status" value="1"/>
</dbReference>
<keyword evidence="6 8" id="KW-0472">Membrane</keyword>
<evidence type="ECO:0000256" key="5">
    <source>
        <dbReference type="ARBA" id="ARBA00022989"/>
    </source>
</evidence>